<dbReference type="PRINTS" id="PR00237">
    <property type="entry name" value="GPCRRHODOPSN"/>
</dbReference>
<evidence type="ECO:0000256" key="7">
    <source>
        <dbReference type="ARBA" id="ARBA00023170"/>
    </source>
</evidence>
<feature type="transmembrane region" description="Helical" evidence="11">
    <location>
        <begin position="86"/>
        <end position="105"/>
    </location>
</feature>
<dbReference type="InterPro" id="IPR000276">
    <property type="entry name" value="GPCR_Rhodpsn"/>
</dbReference>
<evidence type="ECO:0000313" key="12">
    <source>
        <dbReference type="EMBL" id="CAB3990715.1"/>
    </source>
</evidence>
<dbReference type="PROSITE" id="PS50262">
    <property type="entry name" value="G_PROTEIN_RECEP_F1_2"/>
    <property type="match status" value="1"/>
</dbReference>
<keyword evidence="8 9" id="KW-0807">Transducer</keyword>
<feature type="transmembrane region" description="Helical" evidence="11">
    <location>
        <begin position="126"/>
        <end position="147"/>
    </location>
</feature>
<keyword evidence="6 11" id="KW-0472">Membrane</keyword>
<dbReference type="PANTHER" id="PTHR22752">
    <property type="entry name" value="G PROTEIN-COUPLED RECEPTOR"/>
    <property type="match status" value="1"/>
</dbReference>
<accession>A0A6S7GGA3</accession>
<comment type="similarity">
    <text evidence="9">Belongs to the G-protein coupled receptor 1 family.</text>
</comment>
<dbReference type="Pfam" id="PF00001">
    <property type="entry name" value="7tm_1"/>
    <property type="match status" value="1"/>
</dbReference>
<evidence type="ECO:0000256" key="2">
    <source>
        <dbReference type="ARBA" id="ARBA00022475"/>
    </source>
</evidence>
<keyword evidence="2" id="KW-1003">Cell membrane</keyword>
<sequence>MEKVFLGIIVGLMCVTALVANFLVIFVVYRNTTLRQQFSSVFIVNLATCDFLMALLSMPFSLGALVRHDWPFTTLLCHFNGFSNQILGISAILTLAVISIDRFYAVIKPLKYRAKMTMQKAFNSVCYVWIQAALFALVPTLYGWYVFNENYFFCTFSSVYRDRSEIAFAYCLYLFNFGVPLVIMLVAYYKIFQVARRHSQRIAPAVVRLGTFGIQNLADIRKEIGRQREARAARKIILVIAAFLCCNAPYTAMRLLELLNGCKLKLPMIVTVCAKLLNFLKSSLDPLIYGLFQRRFRCALSAIFLPKTKCRERPNFRPPLNRTLSQDRRSDGNNTTSDSLTPTDSPNTTYKQFWLY</sequence>
<feature type="transmembrane region" description="Helical" evidence="11">
    <location>
        <begin position="167"/>
        <end position="189"/>
    </location>
</feature>
<dbReference type="GO" id="GO:0004930">
    <property type="term" value="F:G protein-coupled receptor activity"/>
    <property type="evidence" value="ECO:0007669"/>
    <property type="project" value="UniProtKB-KW"/>
</dbReference>
<comment type="subcellular location">
    <subcellularLocation>
        <location evidence="1">Cell membrane</location>
        <topology evidence="1">Multi-pass membrane protein</topology>
    </subcellularLocation>
</comment>
<evidence type="ECO:0000256" key="9">
    <source>
        <dbReference type="RuleBase" id="RU000688"/>
    </source>
</evidence>
<evidence type="ECO:0000256" key="6">
    <source>
        <dbReference type="ARBA" id="ARBA00023136"/>
    </source>
</evidence>
<dbReference type="CDD" id="cd00637">
    <property type="entry name" value="7tm_classA_rhodopsin-like"/>
    <property type="match status" value="1"/>
</dbReference>
<feature type="transmembrane region" description="Helical" evidence="11">
    <location>
        <begin position="236"/>
        <end position="256"/>
    </location>
</feature>
<evidence type="ECO:0000256" key="11">
    <source>
        <dbReference type="SAM" id="Phobius"/>
    </source>
</evidence>
<comment type="caution">
    <text evidence="12">The sequence shown here is derived from an EMBL/GenBank/DDBJ whole genome shotgun (WGS) entry which is preliminary data.</text>
</comment>
<keyword evidence="7 9" id="KW-0675">Receptor</keyword>
<dbReference type="GO" id="GO:0005886">
    <property type="term" value="C:plasma membrane"/>
    <property type="evidence" value="ECO:0007669"/>
    <property type="project" value="UniProtKB-SubCell"/>
</dbReference>
<evidence type="ECO:0000256" key="8">
    <source>
        <dbReference type="ARBA" id="ARBA00023224"/>
    </source>
</evidence>
<name>A0A6S7GGA3_PARCT</name>
<evidence type="ECO:0000256" key="4">
    <source>
        <dbReference type="ARBA" id="ARBA00022989"/>
    </source>
</evidence>
<evidence type="ECO:0000256" key="10">
    <source>
        <dbReference type="SAM" id="MobiDB-lite"/>
    </source>
</evidence>
<reference evidence="12" key="1">
    <citation type="submission" date="2020-04" db="EMBL/GenBank/DDBJ databases">
        <authorList>
            <person name="Alioto T."/>
            <person name="Alioto T."/>
            <person name="Gomez Garrido J."/>
        </authorList>
    </citation>
    <scope>NUCLEOTIDE SEQUENCE</scope>
    <source>
        <strain evidence="12">A484AB</strain>
    </source>
</reference>
<organism evidence="12 13">
    <name type="scientific">Paramuricea clavata</name>
    <name type="common">Red gorgonian</name>
    <name type="synonym">Violescent sea-whip</name>
    <dbReference type="NCBI Taxonomy" id="317549"/>
    <lineage>
        <taxon>Eukaryota</taxon>
        <taxon>Metazoa</taxon>
        <taxon>Cnidaria</taxon>
        <taxon>Anthozoa</taxon>
        <taxon>Octocorallia</taxon>
        <taxon>Malacalcyonacea</taxon>
        <taxon>Plexauridae</taxon>
        <taxon>Paramuricea</taxon>
    </lineage>
</organism>
<dbReference type="EMBL" id="CACRXK020001711">
    <property type="protein sequence ID" value="CAB3990715.1"/>
    <property type="molecule type" value="Genomic_DNA"/>
</dbReference>
<dbReference type="SUPFAM" id="SSF81321">
    <property type="entry name" value="Family A G protein-coupled receptor-like"/>
    <property type="match status" value="1"/>
</dbReference>
<keyword evidence="3 9" id="KW-0812">Transmembrane</keyword>
<proteinExistence type="inferred from homology"/>
<evidence type="ECO:0000256" key="1">
    <source>
        <dbReference type="ARBA" id="ARBA00004651"/>
    </source>
</evidence>
<feature type="region of interest" description="Disordered" evidence="10">
    <location>
        <begin position="314"/>
        <end position="348"/>
    </location>
</feature>
<evidence type="ECO:0000313" key="13">
    <source>
        <dbReference type="Proteomes" id="UP001152795"/>
    </source>
</evidence>
<feature type="compositionally biased region" description="Low complexity" evidence="10">
    <location>
        <begin position="333"/>
        <end position="348"/>
    </location>
</feature>
<dbReference type="AlphaFoldDB" id="A0A6S7GGA3"/>
<evidence type="ECO:0000256" key="5">
    <source>
        <dbReference type="ARBA" id="ARBA00023040"/>
    </source>
</evidence>
<keyword evidence="13" id="KW-1185">Reference proteome</keyword>
<dbReference type="Proteomes" id="UP001152795">
    <property type="component" value="Unassembled WGS sequence"/>
</dbReference>
<keyword evidence="5 9" id="KW-0297">G-protein coupled receptor</keyword>
<dbReference type="InterPro" id="IPR017452">
    <property type="entry name" value="GPCR_Rhodpsn_7TM"/>
</dbReference>
<dbReference type="PROSITE" id="PS00237">
    <property type="entry name" value="G_PROTEIN_RECEP_F1_1"/>
    <property type="match status" value="1"/>
</dbReference>
<protein>
    <submittedName>
        <fullName evidence="12">G- coupled receptor 26-like</fullName>
    </submittedName>
</protein>
<gene>
    <name evidence="12" type="ORF">PACLA_8A032235</name>
</gene>
<dbReference type="Gene3D" id="1.20.1070.10">
    <property type="entry name" value="Rhodopsin 7-helix transmembrane proteins"/>
    <property type="match status" value="1"/>
</dbReference>
<dbReference type="OrthoDB" id="6159456at2759"/>
<feature type="transmembrane region" description="Helical" evidence="11">
    <location>
        <begin position="6"/>
        <end position="29"/>
    </location>
</feature>
<keyword evidence="4 11" id="KW-1133">Transmembrane helix</keyword>
<feature type="transmembrane region" description="Helical" evidence="11">
    <location>
        <begin position="41"/>
        <end position="66"/>
    </location>
</feature>
<evidence type="ECO:0000256" key="3">
    <source>
        <dbReference type="ARBA" id="ARBA00022692"/>
    </source>
</evidence>